<dbReference type="AlphaFoldDB" id="A0A7S0WPF9"/>
<proteinExistence type="predicted"/>
<feature type="region of interest" description="Disordered" evidence="1">
    <location>
        <begin position="260"/>
        <end position="287"/>
    </location>
</feature>
<accession>A0A7S0WPF9</accession>
<sequence>MAAELMCGIWADSKDNFTNTIPMALENLKLAAQAIAKACSEAERQSVNKDPKTLEVILRSMLEKNEYSQEMLDNSAFLTDLYHKKHRLLVEEFTSRNKESTLRMFSEMKGYANPNHAIKRTVVALLVYLDILPSEIEMGPDLPKQVDTNEELWTLARKAVQLYPHHPEYIIKLLANSVSDFFSQNQKMLLSDPATAQQDEAAKEVQQSAMFSTIDQLLEGMTVEEVKNASAPMGDMFEFVTNAVQTVKLSRKVGQVMDAMEDAGSQGKSRQASGSQFLTQDVTEEEA</sequence>
<evidence type="ECO:0000256" key="1">
    <source>
        <dbReference type="SAM" id="MobiDB-lite"/>
    </source>
</evidence>
<evidence type="ECO:0000313" key="2">
    <source>
        <dbReference type="EMBL" id="CAD8676701.1"/>
    </source>
</evidence>
<name>A0A7S0WPF9_9CHLO</name>
<gene>
    <name evidence="2" type="ORF">POBO1169_LOCUS13281</name>
</gene>
<dbReference type="EMBL" id="HBFA01026165">
    <property type="protein sequence ID" value="CAD8676701.1"/>
    <property type="molecule type" value="Transcribed_RNA"/>
</dbReference>
<dbReference type="Gene3D" id="1.20.920.60">
    <property type="match status" value="1"/>
</dbReference>
<protein>
    <submittedName>
        <fullName evidence="2">Uncharacterized protein</fullName>
    </submittedName>
</protein>
<organism evidence="2">
    <name type="scientific">Pyramimonas obovata</name>
    <dbReference type="NCBI Taxonomy" id="1411642"/>
    <lineage>
        <taxon>Eukaryota</taxon>
        <taxon>Viridiplantae</taxon>
        <taxon>Chlorophyta</taxon>
        <taxon>Pyramimonadophyceae</taxon>
        <taxon>Pyramimonadales</taxon>
        <taxon>Pyramimonadaceae</taxon>
        <taxon>Pyramimonas</taxon>
        <taxon>Pyramimonas incertae sedis</taxon>
    </lineage>
</organism>
<reference evidence="2" key="1">
    <citation type="submission" date="2021-01" db="EMBL/GenBank/DDBJ databases">
        <authorList>
            <person name="Corre E."/>
            <person name="Pelletier E."/>
            <person name="Niang G."/>
            <person name="Scheremetjew M."/>
            <person name="Finn R."/>
            <person name="Kale V."/>
            <person name="Holt S."/>
            <person name="Cochrane G."/>
            <person name="Meng A."/>
            <person name="Brown T."/>
            <person name="Cohen L."/>
        </authorList>
    </citation>
    <scope>NUCLEOTIDE SEQUENCE</scope>
    <source>
        <strain evidence="2">CCMP722</strain>
    </source>
</reference>
<feature type="compositionally biased region" description="Polar residues" evidence="1">
    <location>
        <begin position="266"/>
        <end position="281"/>
    </location>
</feature>